<gene>
    <name evidence="2" type="ORF">CEXT_736861</name>
</gene>
<evidence type="ECO:0000313" key="3">
    <source>
        <dbReference type="Proteomes" id="UP001054945"/>
    </source>
</evidence>
<dbReference type="AlphaFoldDB" id="A0AAV4UG67"/>
<evidence type="ECO:0000256" key="1">
    <source>
        <dbReference type="SAM" id="SignalP"/>
    </source>
</evidence>
<keyword evidence="3" id="KW-1185">Reference proteome</keyword>
<keyword evidence="1" id="KW-0732">Signal</keyword>
<feature type="chain" id="PRO_5043786317" evidence="1">
    <location>
        <begin position="22"/>
        <end position="84"/>
    </location>
</feature>
<accession>A0AAV4UG67</accession>
<dbReference type="Proteomes" id="UP001054945">
    <property type="component" value="Unassembled WGS sequence"/>
</dbReference>
<organism evidence="2 3">
    <name type="scientific">Caerostris extrusa</name>
    <name type="common">Bark spider</name>
    <name type="synonym">Caerostris bankana</name>
    <dbReference type="NCBI Taxonomy" id="172846"/>
    <lineage>
        <taxon>Eukaryota</taxon>
        <taxon>Metazoa</taxon>
        <taxon>Ecdysozoa</taxon>
        <taxon>Arthropoda</taxon>
        <taxon>Chelicerata</taxon>
        <taxon>Arachnida</taxon>
        <taxon>Araneae</taxon>
        <taxon>Araneomorphae</taxon>
        <taxon>Entelegynae</taxon>
        <taxon>Araneoidea</taxon>
        <taxon>Araneidae</taxon>
        <taxon>Caerostris</taxon>
    </lineage>
</organism>
<comment type="caution">
    <text evidence="2">The sequence shown here is derived from an EMBL/GenBank/DDBJ whole genome shotgun (WGS) entry which is preliminary data.</text>
</comment>
<protein>
    <submittedName>
        <fullName evidence="2">Uncharacterized protein</fullName>
    </submittedName>
</protein>
<reference evidence="2 3" key="1">
    <citation type="submission" date="2021-06" db="EMBL/GenBank/DDBJ databases">
        <title>Caerostris extrusa draft genome.</title>
        <authorList>
            <person name="Kono N."/>
            <person name="Arakawa K."/>
        </authorList>
    </citation>
    <scope>NUCLEOTIDE SEQUENCE [LARGE SCALE GENOMIC DNA]</scope>
</reference>
<name>A0AAV4UG67_CAEEX</name>
<feature type="signal peptide" evidence="1">
    <location>
        <begin position="1"/>
        <end position="21"/>
    </location>
</feature>
<proteinExistence type="predicted"/>
<sequence length="84" mass="9685">MNFFNSHFLILEIGLLGLVSKNKRKLNDTNQVSRKTNKYIHGSTRKVLGTVPETLKKRPRRKLHITDDIYLSAARKSYSGQDIN</sequence>
<dbReference type="EMBL" id="BPLR01012785">
    <property type="protein sequence ID" value="GIY56614.1"/>
    <property type="molecule type" value="Genomic_DNA"/>
</dbReference>
<evidence type="ECO:0000313" key="2">
    <source>
        <dbReference type="EMBL" id="GIY56614.1"/>
    </source>
</evidence>